<reference evidence="2" key="2">
    <citation type="submission" date="2021-04" db="EMBL/GenBank/DDBJ databases">
        <authorList>
            <person name="Gilroy R."/>
        </authorList>
    </citation>
    <scope>NUCLEOTIDE SEQUENCE</scope>
    <source>
        <strain evidence="2">ChiHecec3B27-8219</strain>
    </source>
</reference>
<dbReference type="AlphaFoldDB" id="A0A9D2FYZ0"/>
<protein>
    <recommendedName>
        <fullName evidence="4">Lipoprotein</fullName>
    </recommendedName>
</protein>
<comment type="caution">
    <text evidence="2">The sequence shown here is derived from an EMBL/GenBank/DDBJ whole genome shotgun (WGS) entry which is preliminary data.</text>
</comment>
<evidence type="ECO:0000256" key="1">
    <source>
        <dbReference type="SAM" id="SignalP"/>
    </source>
</evidence>
<dbReference type="PROSITE" id="PS51257">
    <property type="entry name" value="PROKAR_LIPOPROTEIN"/>
    <property type="match status" value="1"/>
</dbReference>
<dbReference type="Proteomes" id="UP000824055">
    <property type="component" value="Unassembled WGS sequence"/>
</dbReference>
<evidence type="ECO:0000313" key="2">
    <source>
        <dbReference type="EMBL" id="HIZ69543.1"/>
    </source>
</evidence>
<gene>
    <name evidence="2" type="ORF">H9966_06665</name>
</gene>
<sequence length="151" mass="16980">MRKTLRFLVYSMLAMACLFTACSDDDDDAVTIVQYPVPERMQLSVADNEPVLVKNETEFNDLFGSYASQLPKVDFNKYDLVYGQGGSSHGVVNFESRIDGAEPPYRLVVHIQQNLTHEYVRWAVAYLLPKNDNNQVTMAVSIEMAEASSGF</sequence>
<evidence type="ECO:0000313" key="3">
    <source>
        <dbReference type="Proteomes" id="UP000824055"/>
    </source>
</evidence>
<keyword evidence="1" id="KW-0732">Signal</keyword>
<accession>A0A9D2FYZ0</accession>
<name>A0A9D2FYZ0_9BACT</name>
<reference evidence="2" key="1">
    <citation type="journal article" date="2021" name="PeerJ">
        <title>Extensive microbial diversity within the chicken gut microbiome revealed by metagenomics and culture.</title>
        <authorList>
            <person name="Gilroy R."/>
            <person name="Ravi A."/>
            <person name="Getino M."/>
            <person name="Pursley I."/>
            <person name="Horton D.L."/>
            <person name="Alikhan N.F."/>
            <person name="Baker D."/>
            <person name="Gharbi K."/>
            <person name="Hall N."/>
            <person name="Watson M."/>
            <person name="Adriaenssens E.M."/>
            <person name="Foster-Nyarko E."/>
            <person name="Jarju S."/>
            <person name="Secka A."/>
            <person name="Antonio M."/>
            <person name="Oren A."/>
            <person name="Chaudhuri R.R."/>
            <person name="La Ragione R."/>
            <person name="Hildebrand F."/>
            <person name="Pallen M.J."/>
        </authorList>
    </citation>
    <scope>NUCLEOTIDE SEQUENCE</scope>
    <source>
        <strain evidence="2">ChiHecec3B27-8219</strain>
    </source>
</reference>
<feature type="signal peptide" evidence="1">
    <location>
        <begin position="1"/>
        <end position="23"/>
    </location>
</feature>
<feature type="chain" id="PRO_5038559744" description="Lipoprotein" evidence="1">
    <location>
        <begin position="24"/>
        <end position="151"/>
    </location>
</feature>
<evidence type="ECO:0008006" key="4">
    <source>
        <dbReference type="Google" id="ProtNLM"/>
    </source>
</evidence>
<proteinExistence type="predicted"/>
<organism evidence="2 3">
    <name type="scientific">Candidatus Prevotella avicola</name>
    <dbReference type="NCBI Taxonomy" id="2838738"/>
    <lineage>
        <taxon>Bacteria</taxon>
        <taxon>Pseudomonadati</taxon>
        <taxon>Bacteroidota</taxon>
        <taxon>Bacteroidia</taxon>
        <taxon>Bacteroidales</taxon>
        <taxon>Prevotellaceae</taxon>
        <taxon>Prevotella</taxon>
    </lineage>
</organism>
<dbReference type="EMBL" id="DXBE01000049">
    <property type="protein sequence ID" value="HIZ69543.1"/>
    <property type="molecule type" value="Genomic_DNA"/>
</dbReference>